<dbReference type="AlphaFoldDB" id="A0A1T4PAB1"/>
<dbReference type="Proteomes" id="UP000191153">
    <property type="component" value="Unassembled WGS sequence"/>
</dbReference>
<gene>
    <name evidence="2" type="ORF">SAMN02745174_01843</name>
</gene>
<keyword evidence="1" id="KW-0175">Coiled coil</keyword>
<feature type="coiled-coil region" evidence="1">
    <location>
        <begin position="170"/>
        <end position="197"/>
    </location>
</feature>
<sequence>MTRISFLNKRDPFNKEKIEKVEESLVDYEALEIVGEDKKNLIKCEKNIIFHREKVKEHLMSISETLYEAQQVLAKHGNGSFKIWFEKLGLKKDFVYMCLKRYSLYLEYNKENIMLLPDRTVKDLVRLNIEKNSEIILEILDSGKVGEKIKEIKESLSVRPTNFLENNIRNYKIEGELKKIEKNILKYKEKILELENQKKYLIEILQKCPK</sequence>
<reference evidence="2 3" key="1">
    <citation type="submission" date="2017-02" db="EMBL/GenBank/DDBJ databases">
        <authorList>
            <person name="Peterson S.W."/>
        </authorList>
    </citation>
    <scope>NUCLEOTIDE SEQUENCE [LARGE SCALE GENOMIC DNA]</scope>
    <source>
        <strain evidence="2 3">ATCC 700028</strain>
    </source>
</reference>
<evidence type="ECO:0000313" key="3">
    <source>
        <dbReference type="Proteomes" id="UP000191153"/>
    </source>
</evidence>
<keyword evidence="3" id="KW-1185">Reference proteome</keyword>
<proteinExistence type="predicted"/>
<evidence type="ECO:0000256" key="1">
    <source>
        <dbReference type="SAM" id="Coils"/>
    </source>
</evidence>
<accession>A0A1T4PAB1</accession>
<evidence type="ECO:0000313" key="2">
    <source>
        <dbReference type="EMBL" id="SJZ88331.1"/>
    </source>
</evidence>
<dbReference type="EMBL" id="FUWX01000013">
    <property type="protein sequence ID" value="SJZ88331.1"/>
    <property type="molecule type" value="Genomic_DNA"/>
</dbReference>
<name>A0A1T4PAB1_9FUSO</name>
<dbReference type="OrthoDB" id="82181at2"/>
<dbReference type="RefSeq" id="WP_078694303.1">
    <property type="nucleotide sequence ID" value="NZ_FUWX01000013.1"/>
</dbReference>
<organism evidence="2 3">
    <name type="scientific">Cetobacterium ceti</name>
    <dbReference type="NCBI Taxonomy" id="180163"/>
    <lineage>
        <taxon>Bacteria</taxon>
        <taxon>Fusobacteriati</taxon>
        <taxon>Fusobacteriota</taxon>
        <taxon>Fusobacteriia</taxon>
        <taxon>Fusobacteriales</taxon>
        <taxon>Fusobacteriaceae</taxon>
        <taxon>Cetobacterium</taxon>
    </lineage>
</organism>
<dbReference type="STRING" id="180163.SAMN02745174_01843"/>
<protein>
    <submittedName>
        <fullName evidence="2">Uncharacterized protein</fullName>
    </submittedName>
</protein>